<name>A0A0S8JZN5_UNCW3</name>
<dbReference type="GO" id="GO:0005524">
    <property type="term" value="F:ATP binding"/>
    <property type="evidence" value="ECO:0007669"/>
    <property type="project" value="InterPro"/>
</dbReference>
<gene>
    <name evidence="3" type="ORF">AMJ74_01885</name>
</gene>
<dbReference type="InterPro" id="IPR006321">
    <property type="entry name" value="PilT/PilU"/>
</dbReference>
<dbReference type="InterPro" id="IPR027417">
    <property type="entry name" value="P-loop_NTPase"/>
</dbReference>
<dbReference type="SUPFAM" id="SSF52540">
    <property type="entry name" value="P-loop containing nucleoside triphosphate hydrolases"/>
    <property type="match status" value="1"/>
</dbReference>
<evidence type="ECO:0000313" key="4">
    <source>
        <dbReference type="Proteomes" id="UP000050975"/>
    </source>
</evidence>
<evidence type="ECO:0000259" key="2">
    <source>
        <dbReference type="PROSITE" id="PS00662"/>
    </source>
</evidence>
<dbReference type="SMART" id="SM00382">
    <property type="entry name" value="AAA"/>
    <property type="match status" value="1"/>
</dbReference>
<reference evidence="3 4" key="1">
    <citation type="journal article" date="2015" name="Microbiome">
        <title>Genomic resolution of linkages in carbon, nitrogen, and sulfur cycling among widespread estuary sediment bacteria.</title>
        <authorList>
            <person name="Baker B.J."/>
            <person name="Lazar C.S."/>
            <person name="Teske A.P."/>
            <person name="Dick G.J."/>
        </authorList>
    </citation>
    <scope>NUCLEOTIDE SEQUENCE [LARGE SCALE GENOMIC DNA]</scope>
    <source>
        <strain evidence="3">SM1_77</strain>
    </source>
</reference>
<accession>A0A0S8JZN5</accession>
<comment type="caution">
    <text evidence="3">The sequence shown here is derived from an EMBL/GenBank/DDBJ whole genome shotgun (WGS) entry which is preliminary data.</text>
</comment>
<dbReference type="InterPro" id="IPR003593">
    <property type="entry name" value="AAA+_ATPase"/>
</dbReference>
<dbReference type="PANTHER" id="PTHR30486">
    <property type="entry name" value="TWITCHING MOTILITY PROTEIN PILT"/>
    <property type="match status" value="1"/>
</dbReference>
<dbReference type="PROSITE" id="PS00662">
    <property type="entry name" value="T2SP_E"/>
    <property type="match status" value="1"/>
</dbReference>
<comment type="similarity">
    <text evidence="1">Belongs to the GSP E family.</text>
</comment>
<dbReference type="EMBL" id="LJVE01000020">
    <property type="protein sequence ID" value="KPL15223.1"/>
    <property type="molecule type" value="Genomic_DNA"/>
</dbReference>
<dbReference type="Gene3D" id="3.30.450.90">
    <property type="match status" value="1"/>
</dbReference>
<proteinExistence type="inferred from homology"/>
<dbReference type="Pfam" id="PF00437">
    <property type="entry name" value="T2SSE"/>
    <property type="match status" value="1"/>
</dbReference>
<organism evidence="3 4">
    <name type="scientific">candidate division WOR_3 bacterium SM1_77</name>
    <dbReference type="NCBI Taxonomy" id="1703778"/>
    <lineage>
        <taxon>Bacteria</taxon>
        <taxon>Bacteria division WOR-3</taxon>
    </lineage>
</organism>
<dbReference type="GO" id="GO:0016887">
    <property type="term" value="F:ATP hydrolysis activity"/>
    <property type="evidence" value="ECO:0007669"/>
    <property type="project" value="InterPro"/>
</dbReference>
<evidence type="ECO:0000313" key="3">
    <source>
        <dbReference type="EMBL" id="KPL15223.1"/>
    </source>
</evidence>
<dbReference type="CDD" id="cd01131">
    <property type="entry name" value="PilT"/>
    <property type="match status" value="1"/>
</dbReference>
<protein>
    <submittedName>
        <fullName evidence="3">Twitching motility protein PilT</fullName>
    </submittedName>
</protein>
<dbReference type="AlphaFoldDB" id="A0A0S8JZN5"/>
<feature type="domain" description="Bacterial type II secretion system protein E" evidence="2">
    <location>
        <begin position="194"/>
        <end position="208"/>
    </location>
</feature>
<evidence type="ECO:0000256" key="1">
    <source>
        <dbReference type="ARBA" id="ARBA00006611"/>
    </source>
</evidence>
<dbReference type="PATRIC" id="fig|1703778.3.peg.1354"/>
<dbReference type="InterPro" id="IPR001482">
    <property type="entry name" value="T2SS/T4SS_dom"/>
</dbReference>
<sequence length="343" mass="38174">MNEIENMLKHAISKRASDLHISAGSAIMARIDGSMQKLDGKVASQELAERLIKQTLTDAQYEQLAQTNEIDFSLEIPEIGRFRANVFQQRQGLGAVFRTIPYDIPTMNDLGLPKAMQEMIDLETGLIVVTGPTGSGKSTTIAAMINYVNQNKHGHIITIEDPIEFIHSSHECVVNQRQIGSNTSSFANALRSALREDPDYILVGEMRDLETISLALTAAETGHLVFGTLHTSSAPKTITRIIDIFPSDQKHQVRLQLSESLQGVIAQRLYPRNDQPGRIAAFEIMVATKAIRNLIREEKTFQIESVIQTGRQLGMQSLEQAKRQLISEGKLSAAYIDERMTLY</sequence>
<dbReference type="Gene3D" id="3.40.50.300">
    <property type="entry name" value="P-loop containing nucleotide triphosphate hydrolases"/>
    <property type="match status" value="1"/>
</dbReference>
<dbReference type="NCBIfam" id="TIGR01420">
    <property type="entry name" value="pilT_fam"/>
    <property type="match status" value="1"/>
</dbReference>
<dbReference type="Proteomes" id="UP000050975">
    <property type="component" value="Unassembled WGS sequence"/>
</dbReference>
<dbReference type="InterPro" id="IPR050921">
    <property type="entry name" value="T4SS_GSP_E_ATPase"/>
</dbReference>